<dbReference type="PANTHER" id="PTHR47505:SF1">
    <property type="entry name" value="DNA UTILIZATION PROTEIN YHGH"/>
    <property type="match status" value="1"/>
</dbReference>
<dbReference type="InterPro" id="IPR029057">
    <property type="entry name" value="PRTase-like"/>
</dbReference>
<dbReference type="AlphaFoldDB" id="A0A2M6W7I7"/>
<dbReference type="InterPro" id="IPR051910">
    <property type="entry name" value="ComF/GntX_DNA_util-trans"/>
</dbReference>
<gene>
    <name evidence="2" type="ORF">COU29_00580</name>
</gene>
<dbReference type="InterPro" id="IPR000836">
    <property type="entry name" value="PRTase_dom"/>
</dbReference>
<dbReference type="EMBL" id="PFBV01000002">
    <property type="protein sequence ID" value="PIT88733.1"/>
    <property type="molecule type" value="Genomic_DNA"/>
</dbReference>
<proteinExistence type="inferred from homology"/>
<dbReference type="CDD" id="cd06223">
    <property type="entry name" value="PRTases_typeI"/>
    <property type="match status" value="1"/>
</dbReference>
<evidence type="ECO:0000313" key="2">
    <source>
        <dbReference type="EMBL" id="PIT88733.1"/>
    </source>
</evidence>
<dbReference type="PANTHER" id="PTHR47505">
    <property type="entry name" value="DNA UTILIZATION PROTEIN YHGH"/>
    <property type="match status" value="1"/>
</dbReference>
<reference evidence="3" key="1">
    <citation type="submission" date="2017-09" db="EMBL/GenBank/DDBJ databases">
        <title>Depth-based differentiation of microbial function through sediment-hosted aquifers and enrichment of novel symbionts in the deep terrestrial subsurface.</title>
        <authorList>
            <person name="Probst A.J."/>
            <person name="Ladd B."/>
            <person name="Jarett J.K."/>
            <person name="Geller-Mcgrath D.E."/>
            <person name="Sieber C.M.K."/>
            <person name="Emerson J.B."/>
            <person name="Anantharaman K."/>
            <person name="Thomas B.C."/>
            <person name="Malmstrom R."/>
            <person name="Stieglmeier M."/>
            <person name="Klingl A."/>
            <person name="Woyke T."/>
            <person name="Ryan C.M."/>
            <person name="Banfield J.F."/>
        </authorList>
    </citation>
    <scope>NUCLEOTIDE SEQUENCE [LARGE SCALE GENOMIC DNA]</scope>
</reference>
<name>A0A2M6W7I7_9BACT</name>
<evidence type="ECO:0000313" key="3">
    <source>
        <dbReference type="Proteomes" id="UP000231426"/>
    </source>
</evidence>
<comment type="similarity">
    <text evidence="1">Belongs to the ComF/GntX family.</text>
</comment>
<organism evidence="2 3">
    <name type="scientific">Candidatus Magasanikbacteria bacterium CG10_big_fil_rev_8_21_14_0_10_36_32</name>
    <dbReference type="NCBI Taxonomy" id="1974646"/>
    <lineage>
        <taxon>Bacteria</taxon>
        <taxon>Candidatus Magasanikiibacteriota</taxon>
    </lineage>
</organism>
<evidence type="ECO:0000256" key="1">
    <source>
        <dbReference type="ARBA" id="ARBA00008007"/>
    </source>
</evidence>
<evidence type="ECO:0008006" key="4">
    <source>
        <dbReference type="Google" id="ProtNLM"/>
    </source>
</evidence>
<accession>A0A2M6W7I7</accession>
<dbReference type="Gene3D" id="3.40.50.2020">
    <property type="match status" value="1"/>
</dbReference>
<comment type="caution">
    <text evidence="2">The sequence shown here is derived from an EMBL/GenBank/DDBJ whole genome shotgun (WGS) entry which is preliminary data.</text>
</comment>
<protein>
    <recommendedName>
        <fullName evidence="4">Phosphoribosyltransferase domain-containing protein</fullName>
    </recommendedName>
</protein>
<dbReference type="Proteomes" id="UP000231426">
    <property type="component" value="Unassembled WGS sequence"/>
</dbReference>
<dbReference type="SUPFAM" id="SSF53271">
    <property type="entry name" value="PRTase-like"/>
    <property type="match status" value="1"/>
</dbReference>
<sequence>MDNFFKFIKDILFPIFCVDCGKEGEWWCSPCRKKIKSVLIAKCPVCHRHSEFGAVCVVCRSVSSLDGLVSYLPYFEKYPAAILIHKFKYQYAKDIVEIWKKIMSPINFFWLENKKTVAIIPVPLHSRRERERGFNQADLLVGVFHDKMSAEFSTVDFQINRDLIRRRFTQQQAKLTKEERLENIKDAFDWQGKECPKTIILIDDVFTSGATMQECAKILKSAGAEIVWGVTLSRAE</sequence>